<name>A0AAN8IN30_TRICO</name>
<keyword evidence="1" id="KW-0472">Membrane</keyword>
<evidence type="ECO:0000256" key="1">
    <source>
        <dbReference type="SAM" id="Phobius"/>
    </source>
</evidence>
<feature type="transmembrane region" description="Helical" evidence="1">
    <location>
        <begin position="54"/>
        <end position="79"/>
    </location>
</feature>
<proteinExistence type="predicted"/>
<accession>A0AAN8IN30</accession>
<organism evidence="2 3">
    <name type="scientific">Trichostrongylus colubriformis</name>
    <name type="common">Black scour worm</name>
    <dbReference type="NCBI Taxonomy" id="6319"/>
    <lineage>
        <taxon>Eukaryota</taxon>
        <taxon>Metazoa</taxon>
        <taxon>Ecdysozoa</taxon>
        <taxon>Nematoda</taxon>
        <taxon>Chromadorea</taxon>
        <taxon>Rhabditida</taxon>
        <taxon>Rhabditina</taxon>
        <taxon>Rhabditomorpha</taxon>
        <taxon>Strongyloidea</taxon>
        <taxon>Trichostrongylidae</taxon>
        <taxon>Trichostrongylus</taxon>
    </lineage>
</organism>
<evidence type="ECO:0000313" key="3">
    <source>
        <dbReference type="Proteomes" id="UP001331761"/>
    </source>
</evidence>
<keyword evidence="3" id="KW-1185">Reference proteome</keyword>
<evidence type="ECO:0000313" key="2">
    <source>
        <dbReference type="EMBL" id="KAK5975407.1"/>
    </source>
</evidence>
<protein>
    <submittedName>
        <fullName evidence="2">Uncharacterized protein</fullName>
    </submittedName>
</protein>
<dbReference type="AlphaFoldDB" id="A0AAN8IN30"/>
<keyword evidence="1" id="KW-1133">Transmembrane helix</keyword>
<dbReference type="EMBL" id="WIXE01013076">
    <property type="protein sequence ID" value="KAK5975407.1"/>
    <property type="molecule type" value="Genomic_DNA"/>
</dbReference>
<comment type="caution">
    <text evidence="2">The sequence shown here is derived from an EMBL/GenBank/DDBJ whole genome shotgun (WGS) entry which is preliminary data.</text>
</comment>
<keyword evidence="1" id="KW-0812">Transmembrane</keyword>
<reference evidence="2 3" key="1">
    <citation type="submission" date="2019-10" db="EMBL/GenBank/DDBJ databases">
        <title>Assembly and Annotation for the nematode Trichostrongylus colubriformis.</title>
        <authorList>
            <person name="Martin J."/>
        </authorList>
    </citation>
    <scope>NUCLEOTIDE SEQUENCE [LARGE SCALE GENOMIC DNA]</scope>
    <source>
        <strain evidence="2">G859</strain>
        <tissue evidence="2">Whole worm</tissue>
    </source>
</reference>
<sequence>MFCRETHVRKGRVNMGDYIGIDALARHLLEGSDTGAERPGGGIPPPNTSVSASVAIVIVISLVSVSLLITGIIIVAVTIDPSGGDDESDIEWDSPRVGRRAFDSLVMPRFMGLPT</sequence>
<gene>
    <name evidence="2" type="ORF">GCK32_009538</name>
</gene>
<dbReference type="Proteomes" id="UP001331761">
    <property type="component" value="Unassembled WGS sequence"/>
</dbReference>